<gene>
    <name evidence="1" type="ORF">HY544_00900</name>
</gene>
<reference evidence="1" key="1">
    <citation type="submission" date="2020-07" db="EMBL/GenBank/DDBJ databases">
        <title>Huge and variable diversity of episymbiotic CPR bacteria and DPANN archaea in groundwater ecosystems.</title>
        <authorList>
            <person name="He C.Y."/>
            <person name="Keren R."/>
            <person name="Whittaker M."/>
            <person name="Farag I.F."/>
            <person name="Doudna J."/>
            <person name="Cate J.H.D."/>
            <person name="Banfield J.F."/>
        </authorList>
    </citation>
    <scope>NUCLEOTIDE SEQUENCE</scope>
    <source>
        <strain evidence="1">NC_groundwater_1296_Ag_S-0.2um_52_80</strain>
    </source>
</reference>
<accession>A0A8T3YK47</accession>
<organism evidence="1 2">
    <name type="scientific">Candidatus Iainarchaeum sp</name>
    <dbReference type="NCBI Taxonomy" id="3101447"/>
    <lineage>
        <taxon>Archaea</taxon>
        <taxon>Candidatus Iainarchaeota</taxon>
        <taxon>Candidatus Iainarchaeia</taxon>
        <taxon>Candidatus Iainarchaeales</taxon>
        <taxon>Candidatus Iainarchaeaceae</taxon>
        <taxon>Candidatus Iainarchaeum</taxon>
    </lineage>
</organism>
<evidence type="ECO:0000313" key="1">
    <source>
        <dbReference type="EMBL" id="MBI4210050.1"/>
    </source>
</evidence>
<dbReference type="Proteomes" id="UP000732298">
    <property type="component" value="Unassembled WGS sequence"/>
</dbReference>
<evidence type="ECO:0000313" key="2">
    <source>
        <dbReference type="Proteomes" id="UP000732298"/>
    </source>
</evidence>
<protein>
    <submittedName>
        <fullName evidence="1">Uncharacterized protein</fullName>
    </submittedName>
</protein>
<dbReference type="AlphaFoldDB" id="A0A8T3YK47"/>
<comment type="caution">
    <text evidence="1">The sequence shown here is derived from an EMBL/GenBank/DDBJ whole genome shotgun (WGS) entry which is preliminary data.</text>
</comment>
<sequence>MKPAYSEHALRYLEKMDNSARRLLIKHVEKILETPQQRHMRFGLPFYVEEVTRQARMAYNPDGETIFILRCFATHKEYERWYKSYK</sequence>
<proteinExistence type="predicted"/>
<name>A0A8T3YK47_9ARCH</name>
<dbReference type="EMBL" id="JACQPB010000011">
    <property type="protein sequence ID" value="MBI4210050.1"/>
    <property type="molecule type" value="Genomic_DNA"/>
</dbReference>